<protein>
    <recommendedName>
        <fullName evidence="1">Uroporphyrinogen decarboxylase (URO-D) domain-containing protein</fullName>
    </recommendedName>
</protein>
<evidence type="ECO:0000313" key="2">
    <source>
        <dbReference type="EMBL" id="QPM68018.1"/>
    </source>
</evidence>
<dbReference type="Pfam" id="PF01208">
    <property type="entry name" value="URO-D"/>
    <property type="match status" value="1"/>
</dbReference>
<dbReference type="GO" id="GO:0004853">
    <property type="term" value="F:uroporphyrinogen decarboxylase activity"/>
    <property type="evidence" value="ECO:0007669"/>
    <property type="project" value="InterPro"/>
</dbReference>
<accession>A0A7T1F2H3</accession>
<dbReference type="Proteomes" id="UP000594463">
    <property type="component" value="Chromosome"/>
</dbReference>
<proteinExistence type="predicted"/>
<dbReference type="AlphaFoldDB" id="A0A7T1F2H3"/>
<dbReference type="RefSeq" id="WP_218113180.1">
    <property type="nucleotide sequence ID" value="NZ_CP065383.1"/>
</dbReference>
<dbReference type="PANTHER" id="PTHR47099:SF1">
    <property type="entry name" value="METHYLCOBAMIDE:COM METHYLTRANSFERASE MTBA"/>
    <property type="match status" value="1"/>
</dbReference>
<evidence type="ECO:0000313" key="3">
    <source>
        <dbReference type="Proteomes" id="UP000594463"/>
    </source>
</evidence>
<dbReference type="GO" id="GO:0006779">
    <property type="term" value="P:porphyrin-containing compound biosynthetic process"/>
    <property type="evidence" value="ECO:0007669"/>
    <property type="project" value="InterPro"/>
</dbReference>
<dbReference type="InterPro" id="IPR038071">
    <property type="entry name" value="UROD/MetE-like_sf"/>
</dbReference>
<dbReference type="SUPFAM" id="SSF51726">
    <property type="entry name" value="UROD/MetE-like"/>
    <property type="match status" value="1"/>
</dbReference>
<feature type="domain" description="Uroporphyrinogen decarboxylase (URO-D)" evidence="1">
    <location>
        <begin position="167"/>
        <end position="358"/>
    </location>
</feature>
<dbReference type="InterPro" id="IPR000257">
    <property type="entry name" value="Uroporphyrinogen_deCOase"/>
</dbReference>
<reference evidence="2 3" key="1">
    <citation type="journal article" date="2021" name="Nat. Commun.">
        <title>Isolation of a member of the candidate phylum Atribacteria reveals a unique cell membrane structure.</title>
        <authorList>
            <person name="Taiki K."/>
            <person name="Nobu M.K."/>
            <person name="Kusada H."/>
            <person name="Meng X.-Y."/>
            <person name="Hosoki N."/>
            <person name="Uematsu K."/>
            <person name="Yoshioka H."/>
            <person name="Kamagata Y."/>
            <person name="Tamaki H."/>
        </authorList>
    </citation>
    <scope>NUCLEOTIDE SEQUENCE [LARGE SCALE GENOMIC DNA]</scope>
    <source>
        <strain evidence="2 3">RT761</strain>
    </source>
</reference>
<gene>
    <name evidence="2" type="ORF">RT761_01232</name>
</gene>
<organism evidence="2 3">
    <name type="scientific">Atribacter laminatus</name>
    <dbReference type="NCBI Taxonomy" id="2847778"/>
    <lineage>
        <taxon>Bacteria</taxon>
        <taxon>Pseudomonadati</taxon>
        <taxon>Atribacterota</taxon>
        <taxon>Atribacteria</taxon>
        <taxon>Atribacterales</taxon>
        <taxon>Atribacteraceae</taxon>
        <taxon>Atribacter</taxon>
    </lineage>
</organism>
<dbReference type="EMBL" id="CP065383">
    <property type="protein sequence ID" value="QPM68018.1"/>
    <property type="molecule type" value="Genomic_DNA"/>
</dbReference>
<keyword evidence="3" id="KW-1185">Reference proteome</keyword>
<dbReference type="InterPro" id="IPR052024">
    <property type="entry name" value="Methanogen_methyltrans"/>
</dbReference>
<dbReference type="KEGG" id="alam:RT761_01232"/>
<name>A0A7T1F2H3_ATRLM</name>
<dbReference type="PANTHER" id="PTHR47099">
    <property type="entry name" value="METHYLCOBAMIDE:COM METHYLTRANSFERASE MTBA"/>
    <property type="match status" value="1"/>
</dbReference>
<evidence type="ECO:0000259" key="1">
    <source>
        <dbReference type="Pfam" id="PF01208"/>
    </source>
</evidence>
<dbReference type="Gene3D" id="3.20.20.210">
    <property type="match status" value="1"/>
</dbReference>
<sequence>MNHKERMLAALKCQPVDRIPHGEQMLHDILIQKILKVKMPKAEENALVRWMTEELSDFQFDCHKKAREFLGFDFIHVFPREPWIKIDESKEGYPIYRDIWGMEAISTPFTYEILKKPVEKPGDLKTHQFPTIDEFKYDNLHKWVQKSDFFVVVQIETGFFKINQFMGFNNYMFYLYEHRKELLDFTARFFDHVFNLAKKVIQEGADCIWLSNDFAYNTGPFMSPKDLWEMDFSFMKDVVRKIHDLGKPVVLHGCGNQNYTLDMLLDCEIDGLHSLQPTAGNDICQIKEKCGDRLCLIGNIDISELLPFGSPYDVDQAIQDLVEKVGKKNGLVIATCNLLDMDIPIENAITMHFAVDKYSARYL</sequence>